<reference evidence="2 3" key="1">
    <citation type="submission" date="2018-11" db="EMBL/GenBank/DDBJ databases">
        <authorList>
            <consortium name="Pathogen Informatics"/>
        </authorList>
    </citation>
    <scope>NUCLEOTIDE SEQUENCE [LARGE SCALE GENOMIC DNA]</scope>
</reference>
<evidence type="ECO:0008006" key="4">
    <source>
        <dbReference type="Google" id="ProtNLM"/>
    </source>
</evidence>
<dbReference type="AlphaFoldDB" id="A0A3P7JGQ9"/>
<accession>A0A3P7JGQ9</accession>
<gene>
    <name evidence="2" type="ORF">SVUK_LOCUS12402</name>
</gene>
<evidence type="ECO:0000313" key="2">
    <source>
        <dbReference type="EMBL" id="VDM77404.1"/>
    </source>
</evidence>
<dbReference type="OrthoDB" id="5872378at2759"/>
<sequence>MGPPVTRSRTQSSDSRAASPTPMEDCCSFSRRVTSSLAELSDDATVHGRDAKELRDVTAQAVSEAWKDSRSATAALARQVNDSNNSLLQEFMGPPVTRSCTQSSDSRAAAPTPMEDSCSFSRRVTSSLAELSDDATVHGRDAKELRNVAAQAISGAWKDSRSATAALARQVDSNNSLLQNLNESFTAVGQRIDAMPQVSSFSPEGPIPKLSYFTGSDGDPTPFSVWLRRFEDILDMRLTPLPPKLKAKYLIGNLDGAAREKVDELSSEELRAATPGQDPAAQKQRTLEEFIACLRPQIRYEVEPFYFAPGHLKSSDGRTT</sequence>
<name>A0A3P7JGQ9_STRVU</name>
<proteinExistence type="predicted"/>
<feature type="region of interest" description="Disordered" evidence="1">
    <location>
        <begin position="1"/>
        <end position="26"/>
    </location>
</feature>
<feature type="region of interest" description="Disordered" evidence="1">
    <location>
        <begin position="96"/>
        <end position="118"/>
    </location>
</feature>
<dbReference type="Proteomes" id="UP000270094">
    <property type="component" value="Unassembled WGS sequence"/>
</dbReference>
<protein>
    <recommendedName>
        <fullName evidence="4">Retrotransposon gag domain-containing protein</fullName>
    </recommendedName>
</protein>
<organism evidence="2 3">
    <name type="scientific">Strongylus vulgaris</name>
    <name type="common">Blood worm</name>
    <dbReference type="NCBI Taxonomy" id="40348"/>
    <lineage>
        <taxon>Eukaryota</taxon>
        <taxon>Metazoa</taxon>
        <taxon>Ecdysozoa</taxon>
        <taxon>Nematoda</taxon>
        <taxon>Chromadorea</taxon>
        <taxon>Rhabditida</taxon>
        <taxon>Rhabditina</taxon>
        <taxon>Rhabditomorpha</taxon>
        <taxon>Strongyloidea</taxon>
        <taxon>Strongylidae</taxon>
        <taxon>Strongylus</taxon>
    </lineage>
</organism>
<feature type="compositionally biased region" description="Polar residues" evidence="1">
    <location>
        <begin position="7"/>
        <end position="18"/>
    </location>
</feature>
<dbReference type="EMBL" id="UYYB01099140">
    <property type="protein sequence ID" value="VDM77404.1"/>
    <property type="molecule type" value="Genomic_DNA"/>
</dbReference>
<keyword evidence="3" id="KW-1185">Reference proteome</keyword>
<evidence type="ECO:0000256" key="1">
    <source>
        <dbReference type="SAM" id="MobiDB-lite"/>
    </source>
</evidence>
<evidence type="ECO:0000313" key="3">
    <source>
        <dbReference type="Proteomes" id="UP000270094"/>
    </source>
</evidence>